<dbReference type="GO" id="GO:0016491">
    <property type="term" value="F:oxidoreductase activity"/>
    <property type="evidence" value="ECO:0007669"/>
    <property type="project" value="UniProtKB-KW"/>
</dbReference>
<dbReference type="PANTHER" id="PTHR43364:SF4">
    <property type="entry name" value="NAD(P)-LINKED OXIDOREDUCTASE SUPERFAMILY PROTEIN"/>
    <property type="match status" value="1"/>
</dbReference>
<dbReference type="EMBL" id="PXOG01000102">
    <property type="protein sequence ID" value="RGP76999.1"/>
    <property type="molecule type" value="Genomic_DNA"/>
</dbReference>
<dbReference type="InterPro" id="IPR050523">
    <property type="entry name" value="AKR_Detox_Biosynth"/>
</dbReference>
<dbReference type="Proteomes" id="UP000266234">
    <property type="component" value="Unassembled WGS sequence"/>
</dbReference>
<feature type="region of interest" description="Disordered" evidence="2">
    <location>
        <begin position="331"/>
        <end position="351"/>
    </location>
</feature>
<dbReference type="AlphaFoldDB" id="A0A395SY08"/>
<comment type="caution">
    <text evidence="4">The sequence shown here is derived from an EMBL/GenBank/DDBJ whole genome shotgun (WGS) entry which is preliminary data.</text>
</comment>
<dbReference type="CDD" id="cd19075">
    <property type="entry name" value="AKR_AKR7A1-5"/>
    <property type="match status" value="1"/>
</dbReference>
<name>A0A395SY08_9HYPO</name>
<protein>
    <submittedName>
        <fullName evidence="4">Aflatoxin b1 aldehyde reductase member 3</fullName>
    </submittedName>
</protein>
<dbReference type="OrthoDB" id="48988at2759"/>
<reference evidence="4 5" key="1">
    <citation type="journal article" date="2018" name="PLoS Pathog.">
        <title>Evolution of structural diversity of trichothecenes, a family of toxins produced by plant pathogenic and entomopathogenic fungi.</title>
        <authorList>
            <person name="Proctor R.H."/>
            <person name="McCormick S.P."/>
            <person name="Kim H.S."/>
            <person name="Cardoza R.E."/>
            <person name="Stanley A.M."/>
            <person name="Lindo L."/>
            <person name="Kelly A."/>
            <person name="Brown D.W."/>
            <person name="Lee T."/>
            <person name="Vaughan M.M."/>
            <person name="Alexander N.J."/>
            <person name="Busman M."/>
            <person name="Gutierrez S."/>
        </authorList>
    </citation>
    <scope>NUCLEOTIDE SEQUENCE [LARGE SCALE GENOMIC DNA]</scope>
    <source>
        <strain evidence="4 5">NRRL 20695</strain>
    </source>
</reference>
<dbReference type="InterPro" id="IPR020471">
    <property type="entry name" value="AKR"/>
</dbReference>
<dbReference type="Pfam" id="PF00248">
    <property type="entry name" value="Aldo_ket_red"/>
    <property type="match status" value="1"/>
</dbReference>
<evidence type="ECO:0000256" key="1">
    <source>
        <dbReference type="ARBA" id="ARBA00023002"/>
    </source>
</evidence>
<sequence length="551" mass="61305">METKSSVKLILGAATIGDSAVDPMARFSTPDEVNSFLDVFYKHGYDHIDTAAVYSPGAPYTSEPRIGAVSAGDRFKIDTKADWFEGHTKESVSRDIENSLKQLKVDQINTYYLQLPERVHPLEPVLEVLHQAHQDGKIKAWGISNYRVDEVQKTIDICEERGYVKPSVYQGHYNPIVRGGEKELFPLLRKHGIAFYAYSPGAGGFFAQKHKSPEPMSRFAGTTKVGSLYVAMYVKPSIESAVDKALQVAAKYGIGGHAAALRWTAHHSILESDHGDGVIIGASSLDQLEDNLRVIEEGPLPEDVASAINQVYREVGDEIKIVKAVRKSNDKNSSTYSHAKPQLNESSTAVPRTLSGDLQPDGICRFRQHLSSLEHFIFDHYIQTVLPAQISYCPVVMGLKEKVMDIRSHWMYFVASDPIILRGFLLIACRHLSLVELQDNYADMAIRYKLAYLQGLQGCMFKDKPSSRREAVSMTIVLAFDEVMCGDHSLAAKHVLGAINMINAGGGIETLELNDVARYILCSLLYGKRLVDRNEDLFLLTRSLTPDSIWP</sequence>
<dbReference type="InterPro" id="IPR036812">
    <property type="entry name" value="NAD(P)_OxRdtase_dom_sf"/>
</dbReference>
<dbReference type="PRINTS" id="PR00069">
    <property type="entry name" value="ALDKETRDTASE"/>
</dbReference>
<dbReference type="PANTHER" id="PTHR43364">
    <property type="entry name" value="NADH-SPECIFIC METHYLGLYOXAL REDUCTASE-RELATED"/>
    <property type="match status" value="1"/>
</dbReference>
<evidence type="ECO:0000313" key="4">
    <source>
        <dbReference type="EMBL" id="RGP76999.1"/>
    </source>
</evidence>
<evidence type="ECO:0000313" key="5">
    <source>
        <dbReference type="Proteomes" id="UP000266234"/>
    </source>
</evidence>
<feature type="domain" description="NADP-dependent oxidoreductase" evidence="3">
    <location>
        <begin position="8"/>
        <end position="312"/>
    </location>
</feature>
<keyword evidence="1" id="KW-0560">Oxidoreductase</keyword>
<gene>
    <name evidence="4" type="ORF">FLONG3_4828</name>
</gene>
<dbReference type="InterPro" id="IPR023210">
    <property type="entry name" value="NADP_OxRdtase_dom"/>
</dbReference>
<feature type="compositionally biased region" description="Polar residues" evidence="2">
    <location>
        <begin position="331"/>
        <end position="350"/>
    </location>
</feature>
<organism evidence="4 5">
    <name type="scientific">Fusarium longipes</name>
    <dbReference type="NCBI Taxonomy" id="694270"/>
    <lineage>
        <taxon>Eukaryota</taxon>
        <taxon>Fungi</taxon>
        <taxon>Dikarya</taxon>
        <taxon>Ascomycota</taxon>
        <taxon>Pezizomycotina</taxon>
        <taxon>Sordariomycetes</taxon>
        <taxon>Hypocreomycetidae</taxon>
        <taxon>Hypocreales</taxon>
        <taxon>Nectriaceae</taxon>
        <taxon>Fusarium</taxon>
    </lineage>
</organism>
<dbReference type="SUPFAM" id="SSF51430">
    <property type="entry name" value="NAD(P)-linked oxidoreductase"/>
    <property type="match status" value="1"/>
</dbReference>
<evidence type="ECO:0000259" key="3">
    <source>
        <dbReference type="Pfam" id="PF00248"/>
    </source>
</evidence>
<keyword evidence="5" id="KW-1185">Reference proteome</keyword>
<accession>A0A395SY08</accession>
<evidence type="ECO:0000256" key="2">
    <source>
        <dbReference type="SAM" id="MobiDB-lite"/>
    </source>
</evidence>
<proteinExistence type="predicted"/>
<dbReference type="STRING" id="694270.A0A395SY08"/>
<dbReference type="Gene3D" id="3.20.20.100">
    <property type="entry name" value="NADP-dependent oxidoreductase domain"/>
    <property type="match status" value="1"/>
</dbReference>